<name>A0A1R1AHC0_PAELA</name>
<reference evidence="2 3" key="1">
    <citation type="submission" date="2016-11" db="EMBL/GenBank/DDBJ databases">
        <title>Paenibacillus species isolates.</title>
        <authorList>
            <person name="Beno S.M."/>
        </authorList>
    </citation>
    <scope>NUCLEOTIDE SEQUENCE [LARGE SCALE GENOMIC DNA]</scope>
    <source>
        <strain evidence="2 3">FSL F4-0100</strain>
    </source>
</reference>
<dbReference type="Proteomes" id="UP000187074">
    <property type="component" value="Unassembled WGS sequence"/>
</dbReference>
<evidence type="ECO:0000313" key="2">
    <source>
        <dbReference type="EMBL" id="OME84946.1"/>
    </source>
</evidence>
<protein>
    <recommendedName>
        <fullName evidence="1">DNA mimic protein DMP19 C-terminal domain-containing protein</fullName>
    </recommendedName>
</protein>
<dbReference type="OrthoDB" id="1651364at2"/>
<evidence type="ECO:0000259" key="1">
    <source>
        <dbReference type="Pfam" id="PF14300"/>
    </source>
</evidence>
<dbReference type="STRING" id="1401.BK123_33650"/>
<proteinExistence type="predicted"/>
<dbReference type="EMBL" id="MRTF01000026">
    <property type="protein sequence ID" value="OME84946.1"/>
    <property type="molecule type" value="Genomic_DNA"/>
</dbReference>
<evidence type="ECO:0000313" key="3">
    <source>
        <dbReference type="Proteomes" id="UP000187074"/>
    </source>
</evidence>
<gene>
    <name evidence="2" type="ORF">BK123_33650</name>
</gene>
<organism evidence="2 3">
    <name type="scientific">Paenibacillus lautus</name>
    <name type="common">Bacillus lautus</name>
    <dbReference type="NCBI Taxonomy" id="1401"/>
    <lineage>
        <taxon>Bacteria</taxon>
        <taxon>Bacillati</taxon>
        <taxon>Bacillota</taxon>
        <taxon>Bacilli</taxon>
        <taxon>Bacillales</taxon>
        <taxon>Paenibacillaceae</taxon>
        <taxon>Paenibacillus</taxon>
    </lineage>
</organism>
<feature type="domain" description="DNA mimic protein DMP19 C-terminal" evidence="1">
    <location>
        <begin position="46"/>
        <end position="167"/>
    </location>
</feature>
<dbReference type="RefSeq" id="WP_076326633.1">
    <property type="nucleotide sequence ID" value="NZ_MRTF01000026.1"/>
</dbReference>
<sequence>MGVFKKIDNLISLVTIKNGSAEDIVGEVCTNLYKEEGSKVKEDFNSLPIWLQDIILLIEFDTELAMSGIVGFLENSTGLMLDETIDTLKRINAIDDYRVMNKIKEILKKNGIEIKVLRENINRRSEYEVLKSQEVHELNFEEIINEETNLYLYQDRNIFEYLFEYIDLNRTELLTYIRNL</sequence>
<accession>A0A1R1AHC0</accession>
<dbReference type="Gene3D" id="1.20.1420.60">
    <property type="match status" value="1"/>
</dbReference>
<dbReference type="AlphaFoldDB" id="A0A1R1AHC0"/>
<comment type="caution">
    <text evidence="2">The sequence shown here is derived from an EMBL/GenBank/DDBJ whole genome shotgun (WGS) entry which is preliminary data.</text>
</comment>
<dbReference type="InterPro" id="IPR025402">
    <property type="entry name" value="DMP19_C"/>
</dbReference>
<dbReference type="Pfam" id="PF14300">
    <property type="entry name" value="DMP19"/>
    <property type="match status" value="1"/>
</dbReference>